<dbReference type="NCBIfam" id="TIGR01489">
    <property type="entry name" value="DKMTPPase-SF"/>
    <property type="match status" value="1"/>
</dbReference>
<comment type="cofactor">
    <cofactor evidence="1">
        <name>Mg(2+)</name>
        <dbReference type="ChEBI" id="CHEBI:18420"/>
    </cofactor>
</comment>
<evidence type="ECO:0000256" key="3">
    <source>
        <dbReference type="ARBA" id="ARBA00022723"/>
    </source>
</evidence>
<dbReference type="InterPro" id="IPR016965">
    <property type="entry name" value="Pase_PHOSPHO-typ"/>
</dbReference>
<dbReference type="Gene3D" id="3.90.1470.20">
    <property type="match status" value="1"/>
</dbReference>
<evidence type="ECO:0000256" key="2">
    <source>
        <dbReference type="ARBA" id="ARBA00009184"/>
    </source>
</evidence>
<dbReference type="PANTHER" id="PTHR43344">
    <property type="entry name" value="PHOSPHOSERINE PHOSPHATASE"/>
    <property type="match status" value="1"/>
</dbReference>
<keyword evidence="3" id="KW-0479">Metal-binding</keyword>
<gene>
    <name evidence="6" type="ORF">N7Z68_15765</name>
</gene>
<comment type="caution">
    <text evidence="6">The sequence shown here is derived from an EMBL/GenBank/DDBJ whole genome shotgun (WGS) entry which is preliminary data.</text>
</comment>
<dbReference type="Pfam" id="PF06888">
    <property type="entry name" value="Put_Phosphatase"/>
    <property type="match status" value="1"/>
</dbReference>
<evidence type="ECO:0000256" key="4">
    <source>
        <dbReference type="ARBA" id="ARBA00022801"/>
    </source>
</evidence>
<evidence type="ECO:0000313" key="7">
    <source>
        <dbReference type="Proteomes" id="UP001148125"/>
    </source>
</evidence>
<evidence type="ECO:0000313" key="6">
    <source>
        <dbReference type="EMBL" id="MDE5414816.1"/>
    </source>
</evidence>
<comment type="similarity">
    <text evidence="2">Belongs to the HAD-like hydrolase superfamily. SerB family.</text>
</comment>
<dbReference type="InterPro" id="IPR006384">
    <property type="entry name" value="HAD_hydro_PyrdxlP_Pase-like"/>
</dbReference>
<dbReference type="EMBL" id="JAOTPO010000011">
    <property type="protein sequence ID" value="MDE5414816.1"/>
    <property type="molecule type" value="Genomic_DNA"/>
</dbReference>
<dbReference type="Proteomes" id="UP001148125">
    <property type="component" value="Unassembled WGS sequence"/>
</dbReference>
<proteinExistence type="inferred from homology"/>
<dbReference type="RefSeq" id="WP_275119425.1">
    <property type="nucleotide sequence ID" value="NZ_JAOTPO010000011.1"/>
</dbReference>
<keyword evidence="7" id="KW-1185">Reference proteome</keyword>
<dbReference type="InterPro" id="IPR050582">
    <property type="entry name" value="HAD-like_SerB"/>
</dbReference>
<evidence type="ECO:0000256" key="5">
    <source>
        <dbReference type="ARBA" id="ARBA00022842"/>
    </source>
</evidence>
<name>A0ABT5VH93_9BACI</name>
<accession>A0ABT5VH93</accession>
<reference evidence="6" key="1">
    <citation type="submission" date="2024-05" db="EMBL/GenBank/DDBJ databases">
        <title>Alkalihalobacillus sp. strain MEB203 novel alkaliphilic bacterium from Lonar Lake, India.</title>
        <authorList>
            <person name="Joshi A."/>
            <person name="Thite S."/>
            <person name="Mengade P."/>
        </authorList>
    </citation>
    <scope>NUCLEOTIDE SEQUENCE</scope>
    <source>
        <strain evidence="6">MEB 203</strain>
    </source>
</reference>
<dbReference type="Gene3D" id="3.40.50.1000">
    <property type="entry name" value="HAD superfamily/HAD-like"/>
    <property type="match status" value="1"/>
</dbReference>
<dbReference type="NCBIfam" id="TIGR01488">
    <property type="entry name" value="HAD-SF-IB"/>
    <property type="match status" value="1"/>
</dbReference>
<dbReference type="PANTHER" id="PTHR43344:SF21">
    <property type="entry name" value="POLYOL PHOSPHATE PHOSPHATASE PYP1"/>
    <property type="match status" value="1"/>
</dbReference>
<keyword evidence="4 6" id="KW-0378">Hydrolase</keyword>
<dbReference type="SUPFAM" id="SSF56784">
    <property type="entry name" value="HAD-like"/>
    <property type="match status" value="1"/>
</dbReference>
<sequence>MKKWAFVSDFDGTISNQDFYWLVIEKYFPEGRDLFKKWKAQELLDIDFLKTVFSSIHQSEEQIIKDILSLPIDDYVPTFVRNVQQQNGDFFVLSAGTDYYIHHVLEKHGIKNVKVFSNEGVFQEKNIHLNIDETHPHFSKRYGIDKSKVIKELKKDYDTVYFIGDSEPDSHPAQFADLTFAKNGLQELLHEKKIPFVPVETFKEVEDYLISKGVLSS</sequence>
<evidence type="ECO:0000256" key="1">
    <source>
        <dbReference type="ARBA" id="ARBA00001946"/>
    </source>
</evidence>
<dbReference type="EC" id="3.1.3.-" evidence="6"/>
<dbReference type="InterPro" id="IPR036412">
    <property type="entry name" value="HAD-like_sf"/>
</dbReference>
<dbReference type="InterPro" id="IPR023214">
    <property type="entry name" value="HAD_sf"/>
</dbReference>
<keyword evidence="5" id="KW-0460">Magnesium</keyword>
<organism evidence="6 7">
    <name type="scientific">Alkalihalobacterium chitinilyticum</name>
    <dbReference type="NCBI Taxonomy" id="2980103"/>
    <lineage>
        <taxon>Bacteria</taxon>
        <taxon>Bacillati</taxon>
        <taxon>Bacillota</taxon>
        <taxon>Bacilli</taxon>
        <taxon>Bacillales</taxon>
        <taxon>Bacillaceae</taxon>
        <taxon>Alkalihalobacterium</taxon>
    </lineage>
</organism>
<protein>
    <submittedName>
        <fullName evidence="6">MtnX-like HAD-IB family phosphatase</fullName>
        <ecNumber evidence="6">3.1.3.-</ecNumber>
    </submittedName>
</protein>
<dbReference type="GO" id="GO:0016787">
    <property type="term" value="F:hydrolase activity"/>
    <property type="evidence" value="ECO:0007669"/>
    <property type="project" value="UniProtKB-KW"/>
</dbReference>